<feature type="compositionally biased region" description="Basic and acidic residues" evidence="1">
    <location>
        <begin position="301"/>
        <end position="310"/>
    </location>
</feature>
<dbReference type="Gramene" id="rna-AYBTSS11_LOCUS28865">
    <property type="protein sequence ID" value="CAJ1976723.1"/>
    <property type="gene ID" value="gene-AYBTSS11_LOCUS28865"/>
</dbReference>
<dbReference type="AlphaFoldDB" id="A0AA86W243"/>
<evidence type="ECO:0000256" key="1">
    <source>
        <dbReference type="SAM" id="MobiDB-lite"/>
    </source>
</evidence>
<organism evidence="2 3">
    <name type="scientific">Sphenostylis stenocarpa</name>
    <dbReference type="NCBI Taxonomy" id="92480"/>
    <lineage>
        <taxon>Eukaryota</taxon>
        <taxon>Viridiplantae</taxon>
        <taxon>Streptophyta</taxon>
        <taxon>Embryophyta</taxon>
        <taxon>Tracheophyta</taxon>
        <taxon>Spermatophyta</taxon>
        <taxon>Magnoliopsida</taxon>
        <taxon>eudicotyledons</taxon>
        <taxon>Gunneridae</taxon>
        <taxon>Pentapetalae</taxon>
        <taxon>rosids</taxon>
        <taxon>fabids</taxon>
        <taxon>Fabales</taxon>
        <taxon>Fabaceae</taxon>
        <taxon>Papilionoideae</taxon>
        <taxon>50 kb inversion clade</taxon>
        <taxon>NPAAA clade</taxon>
        <taxon>indigoferoid/millettioid clade</taxon>
        <taxon>Phaseoleae</taxon>
        <taxon>Sphenostylis</taxon>
    </lineage>
</organism>
<dbReference type="Proteomes" id="UP001189624">
    <property type="component" value="Chromosome 10"/>
</dbReference>
<evidence type="ECO:0000313" key="2">
    <source>
        <dbReference type="EMBL" id="CAJ1976723.1"/>
    </source>
</evidence>
<accession>A0AA86W243</accession>
<protein>
    <submittedName>
        <fullName evidence="2">Uncharacterized protein</fullName>
    </submittedName>
</protein>
<dbReference type="Pfam" id="PF10167">
    <property type="entry name" value="BORCS8"/>
    <property type="match status" value="1"/>
</dbReference>
<dbReference type="EMBL" id="OY731407">
    <property type="protein sequence ID" value="CAJ1976723.1"/>
    <property type="molecule type" value="Genomic_DNA"/>
</dbReference>
<reference evidence="2" key="1">
    <citation type="submission" date="2023-10" db="EMBL/GenBank/DDBJ databases">
        <authorList>
            <person name="Domelevo Entfellner J.-B."/>
        </authorList>
    </citation>
    <scope>NUCLEOTIDE SEQUENCE</scope>
</reference>
<keyword evidence="3" id="KW-1185">Reference proteome</keyword>
<dbReference type="PANTHER" id="PTHR21146">
    <property type="entry name" value="MEF2B PROTEIN"/>
    <property type="match status" value="1"/>
</dbReference>
<gene>
    <name evidence="2" type="ORF">AYBTSS11_LOCUS28865</name>
</gene>
<sequence>MTLCPPSIANASSHLVFTSPTAGQAIYPHSFTATTTTSSLDANIYTKMREFSIVDGFVEISECIAEMTKYVGNEPSVGLFFIQQHAQNAVPNVIEVKKNVAEKSHETALHTEDLEDSVAVVRSMKEHGFPIADKMVGEIKKSLKTMATKQPKRGLISPLSRSYSERASFYAEKGNEKKSNYVSNVLKSAKQKASSFKWRQLDTRGSIDSMDEKQQMYPNLPLSVSSKSITSSFWAAETDELPVASQVEDESLHEQPDVSDVSINLLSVSSDRYDDFKASKVAKLEKWLDGAGNLDDNCGTGDEKSLATLQ</sequence>
<evidence type="ECO:0000313" key="3">
    <source>
        <dbReference type="Proteomes" id="UP001189624"/>
    </source>
</evidence>
<proteinExistence type="predicted"/>
<feature type="region of interest" description="Disordered" evidence="1">
    <location>
        <begin position="290"/>
        <end position="310"/>
    </location>
</feature>
<dbReference type="PANTHER" id="PTHR21146:SF2">
    <property type="entry name" value="MEF2BNB-LIKE PROTEIN"/>
    <property type="match status" value="1"/>
</dbReference>
<dbReference type="InterPro" id="IPR019320">
    <property type="entry name" value="BORCS8"/>
</dbReference>
<name>A0AA86W243_9FABA</name>